<evidence type="ECO:0000256" key="2">
    <source>
        <dbReference type="ARBA" id="ARBA00007898"/>
    </source>
</evidence>
<dbReference type="InterPro" id="IPR001460">
    <property type="entry name" value="PCN-bd_Tpept"/>
</dbReference>
<dbReference type="GO" id="GO:0008658">
    <property type="term" value="F:penicillin binding"/>
    <property type="evidence" value="ECO:0007669"/>
    <property type="project" value="InterPro"/>
</dbReference>
<reference evidence="8 9" key="1">
    <citation type="submission" date="2019-02" db="EMBL/GenBank/DDBJ databases">
        <title>Deep-cultivation of Planctomycetes and their phenomic and genomic characterization uncovers novel biology.</title>
        <authorList>
            <person name="Wiegand S."/>
            <person name="Jogler M."/>
            <person name="Boedeker C."/>
            <person name="Pinto D."/>
            <person name="Vollmers J."/>
            <person name="Rivas-Marin E."/>
            <person name="Kohn T."/>
            <person name="Peeters S.H."/>
            <person name="Heuer A."/>
            <person name="Rast P."/>
            <person name="Oberbeckmann S."/>
            <person name="Bunk B."/>
            <person name="Jeske O."/>
            <person name="Meyerdierks A."/>
            <person name="Storesund J.E."/>
            <person name="Kallscheuer N."/>
            <person name="Luecker S."/>
            <person name="Lage O.M."/>
            <person name="Pohl T."/>
            <person name="Merkel B.J."/>
            <person name="Hornburger P."/>
            <person name="Mueller R.-W."/>
            <person name="Bruemmer F."/>
            <person name="Labrenz M."/>
            <person name="Spormann A.M."/>
            <person name="Op den Camp H."/>
            <person name="Overmann J."/>
            <person name="Amann R."/>
            <person name="Jetten M.S.M."/>
            <person name="Mascher T."/>
            <person name="Medema M.H."/>
            <person name="Devos D.P."/>
            <person name="Kaster A.-K."/>
            <person name="Ovreas L."/>
            <person name="Rohde M."/>
            <person name="Galperin M.Y."/>
            <person name="Jogler C."/>
        </authorList>
    </citation>
    <scope>NUCLEOTIDE SEQUENCE [LARGE SCALE GENOMIC DNA]</scope>
    <source>
        <strain evidence="8 9">CA12</strain>
    </source>
</reference>
<dbReference type="GO" id="GO:0008800">
    <property type="term" value="F:beta-lactamase activity"/>
    <property type="evidence" value="ECO:0007669"/>
    <property type="project" value="UniProtKB-EC"/>
</dbReference>
<keyword evidence="5" id="KW-0378">Hydrolase</keyword>
<sequence>MSGSSLNSPFKPTAGAGVRAGVLATAFLLPLVVIGGRVAFIQLTCGAAVAAGRDEPRPRDEPVPAADGRVLSADGALWAWDEARFEVHVHYRWLQTEPDEGWLGDQLRSRLSREERNDPATLAAAEAEIRAERDALRVRLAAACGVDVGEVARRFAAIDGRIAEMKAKIVAAREAKRSAAAAERAAAVGDGPLDRVIAELTTPPERGGRVDDTLAEELAYHRALSGLGPRVAAAIEGSPERFPGVRVLPVVGRRTAEGLPAPHLVGLRASGGSDQHEDDVRTGLTGVEAAFDGVLTHRAGARRIWEDRRGAAVRTELLKPPRPGRDVRLTVRADLQTRLVSRLAVAMTPPEGRPIPTGAAAVLMDVHTGAVLAAASLPRYDPADLRDPDRWADLRSDPRAPLLDRVTAAALPPGSVFKPVIVAAALEEGVVFGDGSIECRGYLDRPERHRCACFIQEEVGHGYVKPADALCRSCNVWCFDAADRLGPADVRHWANAFGFGVAPGTGLPGERAGSVLPVDDKKVSRDLLIETGVGQGEVTATPLQVCRMTAAIANGGRLVIPQVALPVSPSPPGGAPSVLAPPGGDGEAVELSDRTWLALRSGMDRAVNDPLGTAYGHARSKRLRVAGKTGTAQVGGDRPSHAWFAGYGTLPGADRPAVAVCVMLEHGGSGGADAGPVARDLLEAWAALEDPAKPQANAAAFQIRRVQ</sequence>
<dbReference type="PANTHER" id="PTHR30627:SF6">
    <property type="entry name" value="BETA-LACTAMASE YBXI-RELATED"/>
    <property type="match status" value="1"/>
</dbReference>
<dbReference type="PANTHER" id="PTHR30627">
    <property type="entry name" value="PEPTIDOGLYCAN D,D-TRANSPEPTIDASE"/>
    <property type="match status" value="1"/>
</dbReference>
<dbReference type="InterPro" id="IPR050515">
    <property type="entry name" value="Beta-lactam/transpept"/>
</dbReference>
<dbReference type="InterPro" id="IPR012338">
    <property type="entry name" value="Beta-lactam/transpept-like"/>
</dbReference>
<evidence type="ECO:0000256" key="6">
    <source>
        <dbReference type="ARBA" id="ARBA00023251"/>
    </source>
</evidence>
<keyword evidence="9" id="KW-1185">Reference proteome</keyword>
<dbReference type="Gene3D" id="3.40.710.10">
    <property type="entry name" value="DD-peptidase/beta-lactamase superfamily"/>
    <property type="match status" value="1"/>
</dbReference>
<keyword evidence="6" id="KW-0046">Antibiotic resistance</keyword>
<accession>A0A517PBY7</accession>
<dbReference type="EC" id="3.5.2.6" evidence="3"/>
<protein>
    <recommendedName>
        <fullName evidence="3">beta-lactamase</fullName>
        <ecNumber evidence="3">3.5.2.6</ecNumber>
    </recommendedName>
</protein>
<keyword evidence="4" id="KW-0732">Signal</keyword>
<dbReference type="RefSeq" id="WP_145359815.1">
    <property type="nucleotide sequence ID" value="NZ_CP036265.1"/>
</dbReference>
<dbReference type="Gene3D" id="3.90.1310.10">
    <property type="entry name" value="Penicillin-binding protein 2a (Domain 2)"/>
    <property type="match status" value="1"/>
</dbReference>
<evidence type="ECO:0000256" key="1">
    <source>
        <dbReference type="ARBA" id="ARBA00001526"/>
    </source>
</evidence>
<evidence type="ECO:0000256" key="3">
    <source>
        <dbReference type="ARBA" id="ARBA00012865"/>
    </source>
</evidence>
<feature type="domain" description="Penicillin-binding protein transpeptidase" evidence="7">
    <location>
        <begin position="360"/>
        <end position="683"/>
    </location>
</feature>
<dbReference type="GO" id="GO:0071555">
    <property type="term" value="P:cell wall organization"/>
    <property type="evidence" value="ECO:0007669"/>
    <property type="project" value="TreeGrafter"/>
</dbReference>
<gene>
    <name evidence="8" type="primary">spoVD</name>
    <name evidence="8" type="ORF">CA12_30010</name>
</gene>
<evidence type="ECO:0000256" key="5">
    <source>
        <dbReference type="ARBA" id="ARBA00022801"/>
    </source>
</evidence>
<proteinExistence type="inferred from homology"/>
<dbReference type="EMBL" id="CP036265">
    <property type="protein sequence ID" value="QDT16893.1"/>
    <property type="molecule type" value="Genomic_DNA"/>
</dbReference>
<organism evidence="8 9">
    <name type="scientific">Alienimonas californiensis</name>
    <dbReference type="NCBI Taxonomy" id="2527989"/>
    <lineage>
        <taxon>Bacteria</taxon>
        <taxon>Pseudomonadati</taxon>
        <taxon>Planctomycetota</taxon>
        <taxon>Planctomycetia</taxon>
        <taxon>Planctomycetales</taxon>
        <taxon>Planctomycetaceae</taxon>
        <taxon>Alienimonas</taxon>
    </lineage>
</organism>
<evidence type="ECO:0000259" key="7">
    <source>
        <dbReference type="Pfam" id="PF00905"/>
    </source>
</evidence>
<dbReference type="OrthoDB" id="9804124at2"/>
<dbReference type="GO" id="GO:0046677">
    <property type="term" value="P:response to antibiotic"/>
    <property type="evidence" value="ECO:0007669"/>
    <property type="project" value="UniProtKB-KW"/>
</dbReference>
<dbReference type="Proteomes" id="UP000318741">
    <property type="component" value="Chromosome"/>
</dbReference>
<dbReference type="GO" id="GO:0005886">
    <property type="term" value="C:plasma membrane"/>
    <property type="evidence" value="ECO:0007669"/>
    <property type="project" value="TreeGrafter"/>
</dbReference>
<dbReference type="AlphaFoldDB" id="A0A517PBY7"/>
<comment type="catalytic activity">
    <reaction evidence="1">
        <text>a beta-lactam + H2O = a substituted beta-amino acid</text>
        <dbReference type="Rhea" id="RHEA:20401"/>
        <dbReference type="ChEBI" id="CHEBI:15377"/>
        <dbReference type="ChEBI" id="CHEBI:35627"/>
        <dbReference type="ChEBI" id="CHEBI:140347"/>
        <dbReference type="EC" id="3.5.2.6"/>
    </reaction>
</comment>
<dbReference type="KEGG" id="acaf:CA12_30010"/>
<comment type="similarity">
    <text evidence="2">Belongs to the class-D beta-lactamase family.</text>
</comment>
<evidence type="ECO:0000313" key="9">
    <source>
        <dbReference type="Proteomes" id="UP000318741"/>
    </source>
</evidence>
<dbReference type="InterPro" id="IPR036138">
    <property type="entry name" value="PBP_dimer_sf"/>
</dbReference>
<dbReference type="SUPFAM" id="SSF56519">
    <property type="entry name" value="Penicillin binding protein dimerisation domain"/>
    <property type="match status" value="1"/>
</dbReference>
<name>A0A517PBY7_9PLAN</name>
<dbReference type="SUPFAM" id="SSF56601">
    <property type="entry name" value="beta-lactamase/transpeptidase-like"/>
    <property type="match status" value="1"/>
</dbReference>
<dbReference type="Pfam" id="PF00905">
    <property type="entry name" value="Transpeptidase"/>
    <property type="match status" value="1"/>
</dbReference>
<evidence type="ECO:0000313" key="8">
    <source>
        <dbReference type="EMBL" id="QDT16893.1"/>
    </source>
</evidence>
<evidence type="ECO:0000256" key="4">
    <source>
        <dbReference type="ARBA" id="ARBA00022729"/>
    </source>
</evidence>